<sequence>MKMKVLTSAIATALVCSPLVAAAEEQANAAQIEQMEEHQPVVLDPEFKVEEGIIFSGYARYGLHYSDDYNKYVRAEGQLAGQAAGRLGNEENGGEFQFAKAFQSDSGAIWDVVLMLENWWKAPDEYGDVALKKFYAGGTNIFASQPNAYFWAGRDFHQRPQQNLNDYFWMTHDGQGGGVYNLELGSAAKLDFSIVGQVDGPGDNGNYAFTSKLHDISLADNLSLSFLFNYGFESDQYDDNGVKVNEDKINAYQIAAVLDQSWSKGHNQVVARYADNADASVYNKVDDLTTLYLSLEGQVNVSEAFSLGYLGGYHDYDAKDSADARSNYSAIVRPMYAWNNTHSTWIEAGYSMVDYQQGGKNTAWKVTVSQNMVIDAFANARPMLRFYVTAGQVDNEVRSNELIEARQDTLALGAMFESWW</sequence>
<dbReference type="Pfam" id="PF02264">
    <property type="entry name" value="LamB"/>
    <property type="match status" value="1"/>
</dbReference>
<evidence type="ECO:0000256" key="2">
    <source>
        <dbReference type="ARBA" id="ARBA00007055"/>
    </source>
</evidence>
<keyword evidence="7" id="KW-0626">Porin</keyword>
<keyword evidence="12" id="KW-1185">Reference proteome</keyword>
<evidence type="ECO:0000256" key="6">
    <source>
        <dbReference type="ARBA" id="ARBA00023065"/>
    </source>
</evidence>
<evidence type="ECO:0000256" key="4">
    <source>
        <dbReference type="ARBA" id="ARBA00022452"/>
    </source>
</evidence>
<dbReference type="PANTHER" id="PTHR38762:SF1">
    <property type="entry name" value="CRYPTIC OUTER MEMBRANE PORIN BGLH-RELATED"/>
    <property type="match status" value="1"/>
</dbReference>
<keyword evidence="3" id="KW-0813">Transport</keyword>
<keyword evidence="9" id="KW-0998">Cell outer membrane</keyword>
<dbReference type="InterPro" id="IPR050286">
    <property type="entry name" value="G_neg_Bact_CarbUptk_Porin"/>
</dbReference>
<evidence type="ECO:0000256" key="3">
    <source>
        <dbReference type="ARBA" id="ARBA00022448"/>
    </source>
</evidence>
<dbReference type="RefSeq" id="WP_198150217.1">
    <property type="nucleotide sequence ID" value="NZ_BMDY01000010.1"/>
</dbReference>
<keyword evidence="10" id="KW-0732">Signal</keyword>
<dbReference type="InterPro" id="IPR036998">
    <property type="entry name" value="Porin_LamB_sf"/>
</dbReference>
<evidence type="ECO:0000313" key="12">
    <source>
        <dbReference type="Proteomes" id="UP000651977"/>
    </source>
</evidence>
<comment type="subcellular location">
    <subcellularLocation>
        <location evidence="1">Cell outer membrane</location>
        <topology evidence="1">Multi-pass membrane protein</topology>
    </subcellularLocation>
</comment>
<dbReference type="InterPro" id="IPR003192">
    <property type="entry name" value="Porin_LamB"/>
</dbReference>
<evidence type="ECO:0000256" key="8">
    <source>
        <dbReference type="ARBA" id="ARBA00023136"/>
    </source>
</evidence>
<dbReference type="EMBL" id="BMDY01000010">
    <property type="protein sequence ID" value="GGB06289.1"/>
    <property type="molecule type" value="Genomic_DNA"/>
</dbReference>
<proteinExistence type="inferred from homology"/>
<feature type="chain" id="PRO_5045865984" evidence="10">
    <location>
        <begin position="23"/>
        <end position="420"/>
    </location>
</feature>
<organism evidence="11 12">
    <name type="scientific">Agarivorans gilvus</name>
    <dbReference type="NCBI Taxonomy" id="680279"/>
    <lineage>
        <taxon>Bacteria</taxon>
        <taxon>Pseudomonadati</taxon>
        <taxon>Pseudomonadota</taxon>
        <taxon>Gammaproteobacteria</taxon>
        <taxon>Alteromonadales</taxon>
        <taxon>Alteromonadaceae</taxon>
        <taxon>Agarivorans</taxon>
    </lineage>
</organism>
<keyword evidence="5" id="KW-0812">Transmembrane</keyword>
<accession>A0ABQ1I109</accession>
<dbReference type="PANTHER" id="PTHR38762">
    <property type="entry name" value="CRYPTIC OUTER MEMBRANE PORIN BGLH-RELATED"/>
    <property type="match status" value="1"/>
</dbReference>
<name>A0ABQ1I109_9ALTE</name>
<keyword evidence="4" id="KW-1134">Transmembrane beta strand</keyword>
<dbReference type="SUPFAM" id="SSF56935">
    <property type="entry name" value="Porins"/>
    <property type="match status" value="1"/>
</dbReference>
<gene>
    <name evidence="11" type="ORF">GCM10007414_19460</name>
</gene>
<dbReference type="Proteomes" id="UP000651977">
    <property type="component" value="Unassembled WGS sequence"/>
</dbReference>
<dbReference type="Gene3D" id="2.40.170.10">
    <property type="entry name" value="Porin, LamB type"/>
    <property type="match status" value="1"/>
</dbReference>
<evidence type="ECO:0000256" key="5">
    <source>
        <dbReference type="ARBA" id="ARBA00022692"/>
    </source>
</evidence>
<keyword evidence="6" id="KW-0406">Ion transport</keyword>
<protein>
    <submittedName>
        <fullName evidence="11">Outer membrane protein S</fullName>
    </submittedName>
</protein>
<evidence type="ECO:0000256" key="10">
    <source>
        <dbReference type="SAM" id="SignalP"/>
    </source>
</evidence>
<comment type="caution">
    <text evidence="11">The sequence shown here is derived from an EMBL/GenBank/DDBJ whole genome shotgun (WGS) entry which is preliminary data.</text>
</comment>
<keyword evidence="8" id="KW-0472">Membrane</keyword>
<feature type="signal peptide" evidence="10">
    <location>
        <begin position="1"/>
        <end position="22"/>
    </location>
</feature>
<reference evidence="12" key="1">
    <citation type="journal article" date="2019" name="Int. J. Syst. Evol. Microbiol.">
        <title>The Global Catalogue of Microorganisms (GCM) 10K type strain sequencing project: providing services to taxonomists for standard genome sequencing and annotation.</title>
        <authorList>
            <consortium name="The Broad Institute Genomics Platform"/>
            <consortium name="The Broad Institute Genome Sequencing Center for Infectious Disease"/>
            <person name="Wu L."/>
            <person name="Ma J."/>
        </authorList>
    </citation>
    <scope>NUCLEOTIDE SEQUENCE [LARGE SCALE GENOMIC DNA]</scope>
    <source>
        <strain evidence="12">CGMCC 1.10131</strain>
    </source>
</reference>
<evidence type="ECO:0000256" key="1">
    <source>
        <dbReference type="ARBA" id="ARBA00004571"/>
    </source>
</evidence>
<comment type="similarity">
    <text evidence="2">Belongs to the porin LamB (TC 1.B.3) family.</text>
</comment>
<evidence type="ECO:0000256" key="9">
    <source>
        <dbReference type="ARBA" id="ARBA00023237"/>
    </source>
</evidence>
<evidence type="ECO:0000313" key="11">
    <source>
        <dbReference type="EMBL" id="GGB06289.1"/>
    </source>
</evidence>
<evidence type="ECO:0000256" key="7">
    <source>
        <dbReference type="ARBA" id="ARBA00023114"/>
    </source>
</evidence>